<comment type="similarity">
    <text evidence="2 4">Belongs to the peptidase S8 family.</text>
</comment>
<evidence type="ECO:0000259" key="6">
    <source>
        <dbReference type="Pfam" id="PF17766"/>
    </source>
</evidence>
<accession>A0AAV6MN00</accession>
<comment type="subcellular location">
    <subcellularLocation>
        <location evidence="1">Secreted</location>
    </subcellularLocation>
</comment>
<reference evidence="7 8" key="1">
    <citation type="journal article" date="2021" name="Hortic Res">
        <title>The domestication of Cucurbita argyrosperma as revealed by the genome of its wild relative.</title>
        <authorList>
            <person name="Barrera-Redondo J."/>
            <person name="Sanchez-de la Vega G."/>
            <person name="Aguirre-Liguori J.A."/>
            <person name="Castellanos-Morales G."/>
            <person name="Gutierrez-Guerrero Y.T."/>
            <person name="Aguirre-Dugua X."/>
            <person name="Aguirre-Planter E."/>
            <person name="Tenaillon M.I."/>
            <person name="Lira-Saade R."/>
            <person name="Eguiarte L.E."/>
        </authorList>
    </citation>
    <scope>NUCLEOTIDE SEQUENCE [LARGE SCALE GENOMIC DNA]</scope>
    <source>
        <strain evidence="7">JBR-2021</strain>
    </source>
</reference>
<organism evidence="7 8">
    <name type="scientific">Cucurbita argyrosperma subsp. sororia</name>
    <dbReference type="NCBI Taxonomy" id="37648"/>
    <lineage>
        <taxon>Eukaryota</taxon>
        <taxon>Viridiplantae</taxon>
        <taxon>Streptophyta</taxon>
        <taxon>Embryophyta</taxon>
        <taxon>Tracheophyta</taxon>
        <taxon>Spermatophyta</taxon>
        <taxon>Magnoliopsida</taxon>
        <taxon>eudicotyledons</taxon>
        <taxon>Gunneridae</taxon>
        <taxon>Pentapetalae</taxon>
        <taxon>rosids</taxon>
        <taxon>fabids</taxon>
        <taxon>Cucurbitales</taxon>
        <taxon>Cucurbitaceae</taxon>
        <taxon>Cucurbiteae</taxon>
        <taxon>Cucurbita</taxon>
    </lineage>
</organism>
<dbReference type="AlphaFoldDB" id="A0AAV6MN00"/>
<feature type="non-terminal residue" evidence="7">
    <location>
        <position position="1"/>
    </location>
</feature>
<dbReference type="Pfam" id="PF00082">
    <property type="entry name" value="Peptidase_S8"/>
    <property type="match status" value="1"/>
</dbReference>
<dbReference type="EMBL" id="JAGKQH010000013">
    <property type="protein sequence ID" value="KAG6583692.1"/>
    <property type="molecule type" value="Genomic_DNA"/>
</dbReference>
<evidence type="ECO:0000256" key="1">
    <source>
        <dbReference type="ARBA" id="ARBA00004613"/>
    </source>
</evidence>
<dbReference type="InterPro" id="IPR045051">
    <property type="entry name" value="SBT"/>
</dbReference>
<dbReference type="InterPro" id="IPR000209">
    <property type="entry name" value="Peptidase_S8/S53_dom"/>
</dbReference>
<protein>
    <submittedName>
        <fullName evidence="7">Subtilisin-like protease 5.4</fullName>
    </submittedName>
</protein>
<dbReference type="PANTHER" id="PTHR10795">
    <property type="entry name" value="PROPROTEIN CONVERTASE SUBTILISIN/KEXIN"/>
    <property type="match status" value="1"/>
</dbReference>
<evidence type="ECO:0000256" key="3">
    <source>
        <dbReference type="ARBA" id="ARBA00022729"/>
    </source>
</evidence>
<keyword evidence="8" id="KW-1185">Reference proteome</keyword>
<keyword evidence="3" id="KW-0732">Signal</keyword>
<comment type="caution">
    <text evidence="7">The sequence shown here is derived from an EMBL/GenBank/DDBJ whole genome shotgun (WGS) entry which is preliminary data.</text>
</comment>
<keyword evidence="7" id="KW-0645">Protease</keyword>
<dbReference type="InterPro" id="IPR041469">
    <property type="entry name" value="Subtilisin-like_FN3"/>
</dbReference>
<evidence type="ECO:0000313" key="7">
    <source>
        <dbReference type="EMBL" id="KAG6583692.1"/>
    </source>
</evidence>
<keyword evidence="7" id="KW-0378">Hydrolase</keyword>
<dbReference type="Proteomes" id="UP000685013">
    <property type="component" value="Chromosome 13"/>
</dbReference>
<evidence type="ECO:0000313" key="8">
    <source>
        <dbReference type="Proteomes" id="UP000685013"/>
    </source>
</evidence>
<gene>
    <name evidence="7" type="primary">SBT5.4</name>
    <name evidence="7" type="ORF">SDJN03_19624</name>
</gene>
<dbReference type="PROSITE" id="PS51892">
    <property type="entry name" value="SUBTILASE"/>
    <property type="match status" value="1"/>
</dbReference>
<feature type="domain" description="Subtilisin-like protease fibronectin type-III" evidence="6">
    <location>
        <begin position="113"/>
        <end position="180"/>
    </location>
</feature>
<feature type="domain" description="Peptidase S8/S53" evidence="5">
    <location>
        <begin position="1"/>
        <end position="39"/>
    </location>
</feature>
<dbReference type="GO" id="GO:0005576">
    <property type="term" value="C:extracellular region"/>
    <property type="evidence" value="ECO:0007669"/>
    <property type="project" value="UniProtKB-SubCell"/>
</dbReference>
<dbReference type="GO" id="GO:0006508">
    <property type="term" value="P:proteolysis"/>
    <property type="evidence" value="ECO:0007669"/>
    <property type="project" value="UniProtKB-KW"/>
</dbReference>
<evidence type="ECO:0000256" key="2">
    <source>
        <dbReference type="ARBA" id="ARBA00011073"/>
    </source>
</evidence>
<evidence type="ECO:0000256" key="4">
    <source>
        <dbReference type="PROSITE-ProRule" id="PRU01240"/>
    </source>
</evidence>
<dbReference type="Pfam" id="PF17766">
    <property type="entry name" value="fn3_6"/>
    <property type="match status" value="1"/>
</dbReference>
<comment type="caution">
    <text evidence="4">Lacks conserved residue(s) required for the propagation of feature annotation.</text>
</comment>
<name>A0AAV6MN00_9ROSI</name>
<sequence>MSCPHVSGIVGLLKALHPEWSPAAIKSAIMTSATISDNTMNLILDGGSPIFAPATPFIYGSGHIHPTSAIDPGLVYNLSPNDYFEFLCASGYKEKNIEYSPRKISSALLLKAENVGRPGVYKVRVRRPKGVKVSMKPIRKIGEEKRFELTMTGAVAEGQIGYGTLIWTDGKHFVKSPIVVYFGFLNPFC</sequence>
<dbReference type="GO" id="GO:0008236">
    <property type="term" value="F:serine-type peptidase activity"/>
    <property type="evidence" value="ECO:0007669"/>
    <property type="project" value="InterPro"/>
</dbReference>
<evidence type="ECO:0000259" key="5">
    <source>
        <dbReference type="Pfam" id="PF00082"/>
    </source>
</evidence>
<proteinExistence type="inferred from homology"/>